<dbReference type="GO" id="GO:0016705">
    <property type="term" value="F:oxidoreductase activity, acting on paired donors, with incorporation or reduction of molecular oxygen"/>
    <property type="evidence" value="ECO:0007669"/>
    <property type="project" value="UniProtKB-ARBA"/>
</dbReference>
<evidence type="ECO:0000256" key="3">
    <source>
        <dbReference type="ARBA" id="ARBA00023004"/>
    </source>
</evidence>
<evidence type="ECO:0000256" key="4">
    <source>
        <dbReference type="RuleBase" id="RU003682"/>
    </source>
</evidence>
<evidence type="ECO:0000313" key="7">
    <source>
        <dbReference type="Proteomes" id="UP001237642"/>
    </source>
</evidence>
<comment type="similarity">
    <text evidence="1 4">Belongs to the iron/ascorbate-dependent oxidoreductase family.</text>
</comment>
<keyword evidence="6" id="KW-0223">Dioxygenase</keyword>
<dbReference type="EMBL" id="JAUIZM010000008">
    <property type="protein sequence ID" value="KAK1371190.1"/>
    <property type="molecule type" value="Genomic_DNA"/>
</dbReference>
<protein>
    <submittedName>
        <fullName evidence="6">Fe2OG dioxygenase domain-containing protein</fullName>
    </submittedName>
</protein>
<comment type="caution">
    <text evidence="6">The sequence shown here is derived from an EMBL/GenBank/DDBJ whole genome shotgun (WGS) entry which is preliminary data.</text>
</comment>
<evidence type="ECO:0000256" key="2">
    <source>
        <dbReference type="ARBA" id="ARBA00022723"/>
    </source>
</evidence>
<evidence type="ECO:0000259" key="5">
    <source>
        <dbReference type="PROSITE" id="PS51471"/>
    </source>
</evidence>
<dbReference type="Gene3D" id="2.60.120.330">
    <property type="entry name" value="B-lactam Antibiotic, Isopenicillin N Synthase, Chain"/>
    <property type="match status" value="1"/>
</dbReference>
<dbReference type="GO" id="GO:0046872">
    <property type="term" value="F:metal ion binding"/>
    <property type="evidence" value="ECO:0007669"/>
    <property type="project" value="UniProtKB-KW"/>
</dbReference>
<dbReference type="Proteomes" id="UP001237642">
    <property type="component" value="Unassembled WGS sequence"/>
</dbReference>
<dbReference type="FunFam" id="2.60.120.330:FF:000018">
    <property type="entry name" value="2-oxoglutarate (2OG) and Fe(II)-dependent oxygenase superfamily protein"/>
    <property type="match status" value="1"/>
</dbReference>
<dbReference type="SUPFAM" id="SSF51197">
    <property type="entry name" value="Clavaminate synthase-like"/>
    <property type="match status" value="1"/>
</dbReference>
<dbReference type="AlphaFoldDB" id="A0AAD8MD58"/>
<dbReference type="Pfam" id="PF03171">
    <property type="entry name" value="2OG-FeII_Oxy"/>
    <property type="match status" value="1"/>
</dbReference>
<proteinExistence type="inferred from homology"/>
<evidence type="ECO:0000313" key="6">
    <source>
        <dbReference type="EMBL" id="KAK1371190.1"/>
    </source>
</evidence>
<dbReference type="InterPro" id="IPR044861">
    <property type="entry name" value="IPNS-like_FE2OG_OXY"/>
</dbReference>
<keyword evidence="3 4" id="KW-0408">Iron</keyword>
<dbReference type="PROSITE" id="PS51471">
    <property type="entry name" value="FE2OG_OXY"/>
    <property type="match status" value="1"/>
</dbReference>
<accession>A0AAD8MD58</accession>
<reference evidence="6" key="2">
    <citation type="submission" date="2023-05" db="EMBL/GenBank/DDBJ databases">
        <authorList>
            <person name="Schelkunov M.I."/>
        </authorList>
    </citation>
    <scope>NUCLEOTIDE SEQUENCE</scope>
    <source>
        <strain evidence="6">Hsosn_3</strain>
        <tissue evidence="6">Leaf</tissue>
    </source>
</reference>
<keyword evidence="4" id="KW-0560">Oxidoreductase</keyword>
<dbReference type="PANTHER" id="PTHR47991">
    <property type="entry name" value="OXOGLUTARATE/IRON-DEPENDENT DIOXYGENASE"/>
    <property type="match status" value="1"/>
</dbReference>
<evidence type="ECO:0000256" key="1">
    <source>
        <dbReference type="ARBA" id="ARBA00008056"/>
    </source>
</evidence>
<organism evidence="6 7">
    <name type="scientific">Heracleum sosnowskyi</name>
    <dbReference type="NCBI Taxonomy" id="360622"/>
    <lineage>
        <taxon>Eukaryota</taxon>
        <taxon>Viridiplantae</taxon>
        <taxon>Streptophyta</taxon>
        <taxon>Embryophyta</taxon>
        <taxon>Tracheophyta</taxon>
        <taxon>Spermatophyta</taxon>
        <taxon>Magnoliopsida</taxon>
        <taxon>eudicotyledons</taxon>
        <taxon>Gunneridae</taxon>
        <taxon>Pentapetalae</taxon>
        <taxon>asterids</taxon>
        <taxon>campanulids</taxon>
        <taxon>Apiales</taxon>
        <taxon>Apiaceae</taxon>
        <taxon>Apioideae</taxon>
        <taxon>apioid superclade</taxon>
        <taxon>Tordylieae</taxon>
        <taxon>Tordyliinae</taxon>
        <taxon>Heracleum</taxon>
    </lineage>
</organism>
<dbReference type="InterPro" id="IPR027443">
    <property type="entry name" value="IPNS-like_sf"/>
</dbReference>
<dbReference type="InterPro" id="IPR026992">
    <property type="entry name" value="DIOX_N"/>
</dbReference>
<keyword evidence="2 4" id="KW-0479">Metal-binding</keyword>
<name>A0AAD8MD58_9APIA</name>
<dbReference type="GO" id="GO:0051213">
    <property type="term" value="F:dioxygenase activity"/>
    <property type="evidence" value="ECO:0007669"/>
    <property type="project" value="UniProtKB-KW"/>
</dbReference>
<gene>
    <name evidence="6" type="ORF">POM88_037282</name>
</gene>
<dbReference type="InterPro" id="IPR050295">
    <property type="entry name" value="Plant_2OG-oxidoreductases"/>
</dbReference>
<dbReference type="InterPro" id="IPR005123">
    <property type="entry name" value="Oxoglu/Fe-dep_dioxygenase_dom"/>
</dbReference>
<dbReference type="Pfam" id="PF14226">
    <property type="entry name" value="DIOX_N"/>
    <property type="match status" value="1"/>
</dbReference>
<feature type="domain" description="Fe2OG dioxygenase" evidence="5">
    <location>
        <begin position="199"/>
        <end position="300"/>
    </location>
</feature>
<sequence>MAETLTSVFSPVQEMVVDCNTLPERFIYKRSDEAIDVNSPVIDIPVIDLNSLKYSAPSADKELEKLRTSFSSCGYFQAINHGMTSSFLDQVHGIGKDFFALPMKEKLKCLRTSEDMEGYGNDPVLSEHQILDWSDRVYLTLNPEDQRKFHLWPQNPKKFREILQEYSERLKLLNEVVLKALSRSLNLKESCFLDQYGENANMVARFNYYPPCPRPELILGIKPHADESALTYILQDKKVEGLQILIDDQWFTVPTVPDALLVNVGDQVEIMSNGIFKSPLHRAVTNSEKERMTVAVFCFPNSSRDIEPAEQLITETSPRLYKKIKNYVGSYSENYQQGKRTIEAAKI</sequence>
<reference evidence="6" key="1">
    <citation type="submission" date="2023-02" db="EMBL/GenBank/DDBJ databases">
        <title>Genome of toxic invasive species Heracleum sosnowskyi carries increased number of genes despite the absence of recent whole-genome duplications.</title>
        <authorList>
            <person name="Schelkunov M."/>
            <person name="Shtratnikova V."/>
            <person name="Makarenko M."/>
            <person name="Klepikova A."/>
            <person name="Omelchenko D."/>
            <person name="Novikova G."/>
            <person name="Obukhova E."/>
            <person name="Bogdanov V."/>
            <person name="Penin A."/>
            <person name="Logacheva M."/>
        </authorList>
    </citation>
    <scope>NUCLEOTIDE SEQUENCE</scope>
    <source>
        <strain evidence="6">Hsosn_3</strain>
        <tissue evidence="6">Leaf</tissue>
    </source>
</reference>
<keyword evidence="7" id="KW-1185">Reference proteome</keyword>